<keyword evidence="6" id="KW-0106">Calcium</keyword>
<feature type="binding site" evidence="6">
    <location>
        <position position="231"/>
    </location>
    <ligand>
        <name>Ca(2+)</name>
        <dbReference type="ChEBI" id="CHEBI:29108"/>
        <label>1</label>
        <note>catalytic</note>
    </ligand>
</feature>
<feature type="binding site" evidence="6">
    <location>
        <position position="94"/>
    </location>
    <ligand>
        <name>Ca(2+)</name>
        <dbReference type="ChEBI" id="CHEBI:29108"/>
        <label>1</label>
        <note>catalytic</note>
    </ligand>
</feature>
<dbReference type="GO" id="GO:0046872">
    <property type="term" value="F:metal ion binding"/>
    <property type="evidence" value="ECO:0007669"/>
    <property type="project" value="UniProtKB-KW"/>
</dbReference>
<feature type="binding site" evidence="6">
    <location>
        <position position="347"/>
    </location>
    <ligand>
        <name>Ca(2+)</name>
        <dbReference type="ChEBI" id="CHEBI:29108"/>
        <label>1</label>
        <note>catalytic</note>
    </ligand>
</feature>
<dbReference type="Gene3D" id="2.120.10.30">
    <property type="entry name" value="TolB, C-terminal domain"/>
    <property type="match status" value="1"/>
</dbReference>
<dbReference type="EMBL" id="JAAAIL010002350">
    <property type="protein sequence ID" value="KAG0258005.1"/>
    <property type="molecule type" value="Genomic_DNA"/>
</dbReference>
<evidence type="ECO:0000256" key="3">
    <source>
        <dbReference type="ARBA" id="ARBA00023157"/>
    </source>
</evidence>
<keyword evidence="4" id="KW-0325">Glycoprotein</keyword>
<reference evidence="8" key="1">
    <citation type="journal article" date="2020" name="Fungal Divers.">
        <title>Resolving the Mortierellaceae phylogeny through synthesis of multi-gene phylogenetics and phylogenomics.</title>
        <authorList>
            <person name="Vandepol N."/>
            <person name="Liber J."/>
            <person name="Desiro A."/>
            <person name="Na H."/>
            <person name="Kennedy M."/>
            <person name="Barry K."/>
            <person name="Grigoriev I.V."/>
            <person name="Miller A.N."/>
            <person name="O'Donnell K."/>
            <person name="Stajich J.E."/>
            <person name="Bonito G."/>
        </authorList>
    </citation>
    <scope>NUCLEOTIDE SEQUENCE</scope>
    <source>
        <strain evidence="8">NRRL 28262</strain>
    </source>
</reference>
<feature type="binding site" evidence="6">
    <location>
        <position position="232"/>
    </location>
    <ligand>
        <name>Ca(2+)</name>
        <dbReference type="ChEBI" id="CHEBI:29108"/>
        <label>1</label>
        <note>catalytic</note>
    </ligand>
</feature>
<dbReference type="InterPro" id="IPR002640">
    <property type="entry name" value="Arylesterase"/>
</dbReference>
<evidence type="ECO:0000313" key="8">
    <source>
        <dbReference type="EMBL" id="KAG0258005.1"/>
    </source>
</evidence>
<dbReference type="PANTHER" id="PTHR11799:SF12">
    <property type="entry name" value="PARAOXONASE-RELATED"/>
    <property type="match status" value="1"/>
</dbReference>
<evidence type="ECO:0000256" key="6">
    <source>
        <dbReference type="PIRSR" id="PIRSR602640-2"/>
    </source>
</evidence>
<dbReference type="PANTHER" id="PTHR11799">
    <property type="entry name" value="PARAOXONASE"/>
    <property type="match status" value="1"/>
</dbReference>
<dbReference type="InterPro" id="IPR011042">
    <property type="entry name" value="6-blade_b-propeller_TolB-like"/>
</dbReference>
<dbReference type="AlphaFoldDB" id="A0AAD4D2P2"/>
<evidence type="ECO:0000256" key="4">
    <source>
        <dbReference type="ARBA" id="ARBA00023180"/>
    </source>
</evidence>
<protein>
    <recommendedName>
        <fullName evidence="10">Calcium-dependent phosphotriesterase</fullName>
    </recommendedName>
</protein>
<comment type="similarity">
    <text evidence="1">Belongs to the paraoxonase family.</text>
</comment>
<sequence length="463" mass="51012">MASGATSTTRSPRASPPSTGSSPVKSIVLGIVVAYGASYLMGAVQFVQDMVQDTGILRGEIVSFNHEGCSPVAFSSGKKNQGQEKTIWLEGCEDVHVHQKSGLAFAACAKDVESRKVWYPPAVKLCKDDPRLDEWLKDHVVVYDIENDVAQAIDLVGFPAEVDRVFHGLDIFEDSSTANGSTDLTLLVINHRRTGSVVEVFEYTRGNGEQDSLGSARYVETIESELIKTPNDLLATGKRSFYVTNDHYYKEGFWRNIEVFGRRSWSDVVYASPEATFVAYNGIASANGITANQNRTLIYISAFHGGSLEIFRPAYANPSLSPEKKTVQDLYRLDFVESVKLGFTNDNVFYDTLTNSLLIAGHSKMMKLADGFEEPEGAPMQSPSKVVHVTRNWVQQQPFERASASWLSLSRAGDQPRDRYTVKTVLEDNGMGVNGISTATTAALYRRRAFGKEDMMLIGTGFS</sequence>
<name>A0AAD4D2P2_9FUNG</name>
<feature type="active site" description="Proton acceptor" evidence="5">
    <location>
        <position position="167"/>
    </location>
</feature>
<dbReference type="GO" id="GO:0004064">
    <property type="term" value="F:arylesterase activity"/>
    <property type="evidence" value="ECO:0007669"/>
    <property type="project" value="InterPro"/>
</dbReference>
<keyword evidence="3" id="KW-1015">Disulfide bond</keyword>
<feature type="binding site" evidence="6">
    <location>
        <position position="287"/>
    </location>
    <ligand>
        <name>Ca(2+)</name>
        <dbReference type="ChEBI" id="CHEBI:29108"/>
        <label>1</label>
        <note>catalytic</note>
    </ligand>
</feature>
<gene>
    <name evidence="8" type="ORF">BGZ95_005083</name>
</gene>
<comment type="cofactor">
    <cofactor evidence="6">
        <name>Ca(2+)</name>
        <dbReference type="ChEBI" id="CHEBI:29108"/>
    </cofactor>
    <text evidence="6">Binds 2 calcium ions per subunit.</text>
</comment>
<dbReference type="Pfam" id="PF01731">
    <property type="entry name" value="Arylesterase"/>
    <property type="match status" value="1"/>
</dbReference>
<keyword evidence="9" id="KW-1185">Reference proteome</keyword>
<comment type="caution">
    <text evidence="8">The sequence shown here is derived from an EMBL/GenBank/DDBJ whole genome shotgun (WGS) entry which is preliminary data.</text>
</comment>
<proteinExistence type="inferred from homology"/>
<keyword evidence="2" id="KW-0378">Hydrolase</keyword>
<keyword evidence="6" id="KW-0479">Metal-binding</keyword>
<evidence type="ECO:0000313" key="9">
    <source>
        <dbReference type="Proteomes" id="UP001194580"/>
    </source>
</evidence>
<evidence type="ECO:0000256" key="7">
    <source>
        <dbReference type="SAM" id="MobiDB-lite"/>
    </source>
</evidence>
<organism evidence="8 9">
    <name type="scientific">Linnemannia exigua</name>
    <dbReference type="NCBI Taxonomy" id="604196"/>
    <lineage>
        <taxon>Eukaryota</taxon>
        <taxon>Fungi</taxon>
        <taxon>Fungi incertae sedis</taxon>
        <taxon>Mucoromycota</taxon>
        <taxon>Mortierellomycotina</taxon>
        <taxon>Mortierellomycetes</taxon>
        <taxon>Mortierellales</taxon>
        <taxon>Mortierellaceae</taxon>
        <taxon>Linnemannia</taxon>
    </lineage>
</organism>
<evidence type="ECO:0008006" key="10">
    <source>
        <dbReference type="Google" id="ProtNLM"/>
    </source>
</evidence>
<feature type="binding site" evidence="6">
    <location>
        <position position="169"/>
    </location>
    <ligand>
        <name>Ca(2+)</name>
        <dbReference type="ChEBI" id="CHEBI:29108"/>
        <label>2</label>
    </ligand>
</feature>
<dbReference type="SUPFAM" id="SSF63829">
    <property type="entry name" value="Calcium-dependent phosphotriesterase"/>
    <property type="match status" value="1"/>
</dbReference>
<accession>A0AAD4D2P2</accession>
<evidence type="ECO:0000256" key="1">
    <source>
        <dbReference type="ARBA" id="ARBA00008595"/>
    </source>
</evidence>
<evidence type="ECO:0000256" key="5">
    <source>
        <dbReference type="PIRSR" id="PIRSR602640-1"/>
    </source>
</evidence>
<evidence type="ECO:0000256" key="2">
    <source>
        <dbReference type="ARBA" id="ARBA00022801"/>
    </source>
</evidence>
<feature type="region of interest" description="Disordered" evidence="7">
    <location>
        <begin position="1"/>
        <end position="22"/>
    </location>
</feature>
<feature type="non-terminal residue" evidence="8">
    <location>
        <position position="1"/>
    </location>
</feature>
<feature type="binding site" evidence="6">
    <location>
        <position position="346"/>
    </location>
    <ligand>
        <name>Ca(2+)</name>
        <dbReference type="ChEBI" id="CHEBI:29108"/>
        <label>1</label>
        <note>catalytic</note>
    </ligand>
</feature>
<dbReference type="Proteomes" id="UP001194580">
    <property type="component" value="Unassembled WGS sequence"/>
</dbReference>
<dbReference type="InterPro" id="IPR051288">
    <property type="entry name" value="Serum_paraoxonase/arylesterase"/>
</dbReference>